<organism evidence="1 2">
    <name type="scientific">Alkalibacillus flavidus</name>
    <dbReference type="NCBI Taxonomy" id="546021"/>
    <lineage>
        <taxon>Bacteria</taxon>
        <taxon>Bacillati</taxon>
        <taxon>Bacillota</taxon>
        <taxon>Bacilli</taxon>
        <taxon>Bacillales</taxon>
        <taxon>Bacillaceae</taxon>
        <taxon>Alkalibacillus</taxon>
    </lineage>
</organism>
<keyword evidence="2" id="KW-1185">Reference proteome</keyword>
<dbReference type="Proteomes" id="UP001549167">
    <property type="component" value="Unassembled WGS sequence"/>
</dbReference>
<dbReference type="Gene3D" id="2.40.50.140">
    <property type="entry name" value="Nucleic acid-binding proteins"/>
    <property type="match status" value="1"/>
</dbReference>
<dbReference type="InterPro" id="IPR012340">
    <property type="entry name" value="NA-bd_OB-fold"/>
</dbReference>
<name>A0ABV2KUM3_9BACI</name>
<sequence length="104" mass="11463">MKSLLILLCAVSLVACDDELRYDGDPDIIGTVIEFTDDRALVDIESGELTEYGYGDDIALSYDDVEGFSRLQQGEEIAVWLTGQVLDSNPPKAGIGRYERVESE</sequence>
<protein>
    <recommendedName>
        <fullName evidence="3">DUF3221 domain-containing protein</fullName>
    </recommendedName>
</protein>
<evidence type="ECO:0000313" key="1">
    <source>
        <dbReference type="EMBL" id="MET3683279.1"/>
    </source>
</evidence>
<dbReference type="EMBL" id="JBEPMX010000006">
    <property type="protein sequence ID" value="MET3683279.1"/>
    <property type="molecule type" value="Genomic_DNA"/>
</dbReference>
<comment type="caution">
    <text evidence="1">The sequence shown here is derived from an EMBL/GenBank/DDBJ whole genome shotgun (WGS) entry which is preliminary data.</text>
</comment>
<evidence type="ECO:0008006" key="3">
    <source>
        <dbReference type="Google" id="ProtNLM"/>
    </source>
</evidence>
<dbReference type="InterPro" id="IPR021598">
    <property type="entry name" value="DUF3221"/>
</dbReference>
<evidence type="ECO:0000313" key="2">
    <source>
        <dbReference type="Proteomes" id="UP001549167"/>
    </source>
</evidence>
<dbReference type="PROSITE" id="PS51257">
    <property type="entry name" value="PROKAR_LIPOPROTEIN"/>
    <property type="match status" value="1"/>
</dbReference>
<dbReference type="RefSeq" id="WP_354219861.1">
    <property type="nucleotide sequence ID" value="NZ_JBEPMX010000006.1"/>
</dbReference>
<gene>
    <name evidence="1" type="ORF">ABID56_001374</name>
</gene>
<accession>A0ABV2KUM3</accession>
<dbReference type="Pfam" id="PF11518">
    <property type="entry name" value="DUF3221"/>
    <property type="match status" value="1"/>
</dbReference>
<reference evidence="1 2" key="1">
    <citation type="submission" date="2024-06" db="EMBL/GenBank/DDBJ databases">
        <title>Genomic Encyclopedia of Type Strains, Phase IV (KMG-IV): sequencing the most valuable type-strain genomes for metagenomic binning, comparative biology and taxonomic classification.</title>
        <authorList>
            <person name="Goeker M."/>
        </authorList>
    </citation>
    <scope>NUCLEOTIDE SEQUENCE [LARGE SCALE GENOMIC DNA]</scope>
    <source>
        <strain evidence="1 2">DSM 23520</strain>
    </source>
</reference>
<proteinExistence type="predicted"/>